<accession>A0A9P8PSX6</accession>
<gene>
    <name evidence="1" type="ORF">OGATHE_001214</name>
</gene>
<reference evidence="1" key="2">
    <citation type="submission" date="2021-01" db="EMBL/GenBank/DDBJ databases">
        <authorList>
            <person name="Schikora-Tamarit M.A."/>
        </authorList>
    </citation>
    <scope>NUCLEOTIDE SEQUENCE</scope>
    <source>
        <strain evidence="1">NCAIM Y.01608</strain>
    </source>
</reference>
<name>A0A9P8PSX6_9ASCO</name>
<dbReference type="EMBL" id="JAEUBD010000146">
    <property type="protein sequence ID" value="KAH3676724.1"/>
    <property type="molecule type" value="Genomic_DNA"/>
</dbReference>
<proteinExistence type="predicted"/>
<reference evidence="1" key="1">
    <citation type="journal article" date="2021" name="Open Biol.">
        <title>Shared evolutionary footprints suggest mitochondrial oxidative damage underlies multiple complex I losses in fungi.</title>
        <authorList>
            <person name="Schikora-Tamarit M.A."/>
            <person name="Marcet-Houben M."/>
            <person name="Nosek J."/>
            <person name="Gabaldon T."/>
        </authorList>
    </citation>
    <scope>NUCLEOTIDE SEQUENCE</scope>
    <source>
        <strain evidence="1">NCAIM Y.01608</strain>
    </source>
</reference>
<protein>
    <submittedName>
        <fullName evidence="1">Uncharacterized protein</fullName>
    </submittedName>
</protein>
<dbReference type="AlphaFoldDB" id="A0A9P8PSX6"/>
<keyword evidence="2" id="KW-1185">Reference proteome</keyword>
<dbReference type="Proteomes" id="UP000788993">
    <property type="component" value="Unassembled WGS sequence"/>
</dbReference>
<comment type="caution">
    <text evidence="1">The sequence shown here is derived from an EMBL/GenBank/DDBJ whole genome shotgun (WGS) entry which is preliminary data.</text>
</comment>
<sequence length="189" mass="21407">MSAIVAASVLEPLKVLKPGWFDRFVVLMQSTFHPRRFNGNWIALLPTVPWTTWEEKDRTFIEDKEKKYMHSRLYKFICSNDGGTNTRSVLGLFDLDRVVLHVDTIPAEHVAQALCCPLWEVWVLEEDGSVSGNVALFVVHLFAHGRDTANRESGCSGSDKLRQLSHVQSLLESGVDEEFVGELIRHDAQ</sequence>
<evidence type="ECO:0000313" key="2">
    <source>
        <dbReference type="Proteomes" id="UP000788993"/>
    </source>
</evidence>
<organism evidence="1 2">
    <name type="scientific">Ogataea polymorpha</name>
    <dbReference type="NCBI Taxonomy" id="460523"/>
    <lineage>
        <taxon>Eukaryota</taxon>
        <taxon>Fungi</taxon>
        <taxon>Dikarya</taxon>
        <taxon>Ascomycota</taxon>
        <taxon>Saccharomycotina</taxon>
        <taxon>Pichiomycetes</taxon>
        <taxon>Pichiales</taxon>
        <taxon>Pichiaceae</taxon>
        <taxon>Ogataea</taxon>
    </lineage>
</organism>
<evidence type="ECO:0000313" key="1">
    <source>
        <dbReference type="EMBL" id="KAH3676724.1"/>
    </source>
</evidence>